<dbReference type="EMBL" id="MFSU01000075">
    <property type="protein sequence ID" value="OGI46739.1"/>
    <property type="molecule type" value="Genomic_DNA"/>
</dbReference>
<organism evidence="1 2">
    <name type="scientific">Candidatus Muproteobacteria bacterium RBG_16_65_34</name>
    <dbReference type="NCBI Taxonomy" id="1817760"/>
    <lineage>
        <taxon>Bacteria</taxon>
        <taxon>Pseudomonadati</taxon>
        <taxon>Pseudomonadota</taxon>
        <taxon>Candidatus Muproteobacteria</taxon>
    </lineage>
</organism>
<dbReference type="AlphaFoldDB" id="A0A1F6TNV7"/>
<reference evidence="1 2" key="1">
    <citation type="journal article" date="2016" name="Nat. Commun.">
        <title>Thousands of microbial genomes shed light on interconnected biogeochemical processes in an aquifer system.</title>
        <authorList>
            <person name="Anantharaman K."/>
            <person name="Brown C.T."/>
            <person name="Hug L.A."/>
            <person name="Sharon I."/>
            <person name="Castelle C.J."/>
            <person name="Probst A.J."/>
            <person name="Thomas B.C."/>
            <person name="Singh A."/>
            <person name="Wilkins M.J."/>
            <person name="Karaoz U."/>
            <person name="Brodie E.L."/>
            <person name="Williams K.H."/>
            <person name="Hubbard S.S."/>
            <person name="Banfield J.F."/>
        </authorList>
    </citation>
    <scope>NUCLEOTIDE SEQUENCE [LARGE SCALE GENOMIC DNA]</scope>
</reference>
<dbReference type="STRING" id="1817760.A2151_02405"/>
<dbReference type="Proteomes" id="UP000178885">
    <property type="component" value="Unassembled WGS sequence"/>
</dbReference>
<protein>
    <submittedName>
        <fullName evidence="1">Uncharacterized protein</fullName>
    </submittedName>
</protein>
<name>A0A1F6TNV7_9PROT</name>
<evidence type="ECO:0000313" key="1">
    <source>
        <dbReference type="EMBL" id="OGI46739.1"/>
    </source>
</evidence>
<accession>A0A1F6TNV7</accession>
<sequence length="106" mass="12087">MPMYDPKTPEQYVELLDQAIFEVEELIACARDEGEDDPEFSRQLPVYERLARELKQLRADILEGRHEFGDGADLPFMEALRQARVSVPFMPLLAGLNAAHKTGLKQ</sequence>
<evidence type="ECO:0000313" key="2">
    <source>
        <dbReference type="Proteomes" id="UP000178885"/>
    </source>
</evidence>
<gene>
    <name evidence="1" type="ORF">A2151_02405</name>
</gene>
<comment type="caution">
    <text evidence="1">The sequence shown here is derived from an EMBL/GenBank/DDBJ whole genome shotgun (WGS) entry which is preliminary data.</text>
</comment>
<proteinExistence type="predicted"/>